<keyword evidence="3" id="KW-0732">Signal</keyword>
<organism evidence="5 6">
    <name type="scientific">Crocosphaera subtropica (strain ATCC 51142 / BH68)</name>
    <name type="common">Cyanothece sp. (strain ATCC 51142)</name>
    <dbReference type="NCBI Taxonomy" id="43989"/>
    <lineage>
        <taxon>Bacteria</taxon>
        <taxon>Bacillati</taxon>
        <taxon>Cyanobacteriota</taxon>
        <taxon>Cyanophyceae</taxon>
        <taxon>Oscillatoriophycideae</taxon>
        <taxon>Chroococcales</taxon>
        <taxon>Aphanothecaceae</taxon>
        <taxon>Crocosphaera</taxon>
        <taxon>Crocosphaera subtropica</taxon>
    </lineage>
</organism>
<evidence type="ECO:0000259" key="4">
    <source>
        <dbReference type="Pfam" id="PF00496"/>
    </source>
</evidence>
<protein>
    <submittedName>
        <fullName evidence="5">Extracellular solute-binding protein, family 5</fullName>
    </submittedName>
</protein>
<dbReference type="Gene3D" id="3.40.190.10">
    <property type="entry name" value="Periplasmic binding protein-like II"/>
    <property type="match status" value="1"/>
</dbReference>
<dbReference type="RefSeq" id="WP_009545485.1">
    <property type="nucleotide sequence ID" value="NC_010546.1"/>
</dbReference>
<dbReference type="PANTHER" id="PTHR30290:SF65">
    <property type="entry name" value="MONOACYL PHOSPHATIDYLINOSITOL TETRAMANNOSIDE-BINDING PROTEIN LPQW-RELATED"/>
    <property type="match status" value="1"/>
</dbReference>
<gene>
    <name evidence="5" type="ordered locus">cce_3340</name>
</gene>
<evidence type="ECO:0000313" key="6">
    <source>
        <dbReference type="Proteomes" id="UP000001203"/>
    </source>
</evidence>
<comment type="similarity">
    <text evidence="1">Belongs to the bacterial solute-binding protein 5 family.</text>
</comment>
<dbReference type="InterPro" id="IPR000914">
    <property type="entry name" value="SBP_5_dom"/>
</dbReference>
<dbReference type="eggNOG" id="COG0747">
    <property type="taxonomic scope" value="Bacteria"/>
</dbReference>
<sequence>MFKKGFYDRSCHWLLSLCLGTSLILSSCNSQEQASTDIGSDSDTLKLLYWQAPTILNPHLSTGLKDSEASRITLEPLATYDKNGELIPFLAAEIPSRENGGIAADGKSVTWKLKPDIKWSDGTPFTADDVVFTYDFLSNPKVGATSSGDYEIIEKVEALDYDTVKITFKRVNPGWNRFFIGSSGLILPRHIYQKYNGENARQAPANLLPIGTGPYKVVEFKPGDVVIYEPNPYFRNADQLAFKRIELKGGGDATSAARAVLQTGDADYAFNLQVEAPILQQLEAGGQGKLVSILGTLSERILLNFSDPNQETADGERSNINNPHPFLSDKTVRKAFSFAIDRDTISQQLYGITGQPAANILLLPEAYKSPNTSYVFNLEKAQQLLDQAGWKDTNNNGTRDKNGVEMQVVFQTSVNPLRQKTQEIVKQGLETIGVGVELKSIDASIFFSGDPSNNDTVEHFYADLQMFTTGNYSPDPTNYMEGYKCDEIPQKANNWVGDNYTRYCNPEYDQLWKAATTELDPQKRQELFIEMNDILINDVVIIPLVHRADVTAISNRLQGFELTPWDRNTWNIKDWKFE</sequence>
<proteinExistence type="inferred from homology"/>
<evidence type="ECO:0000256" key="1">
    <source>
        <dbReference type="ARBA" id="ARBA00005695"/>
    </source>
</evidence>
<dbReference type="Proteomes" id="UP000001203">
    <property type="component" value="Chromosome circular"/>
</dbReference>
<dbReference type="InterPro" id="IPR039424">
    <property type="entry name" value="SBP_5"/>
</dbReference>
<reference evidence="5 6" key="1">
    <citation type="journal article" date="2008" name="Proc. Natl. Acad. Sci. U.S.A.">
        <title>The genome of Cyanothece 51142, a unicellular diazotrophic cyanobacterium important in the marine nitrogen cycle.</title>
        <authorList>
            <person name="Welsh E.A."/>
            <person name="Liberton M."/>
            <person name="Stoeckel J."/>
            <person name="Loh T."/>
            <person name="Elvitigala T."/>
            <person name="Wang C."/>
            <person name="Wollam A."/>
            <person name="Fulton R.S."/>
            <person name="Clifton S.W."/>
            <person name="Jacobs J.M."/>
            <person name="Aurora R."/>
            <person name="Ghosh B.K."/>
            <person name="Sherman L.A."/>
            <person name="Smith R.D."/>
            <person name="Wilson R.K."/>
            <person name="Pakrasi H.B."/>
        </authorList>
    </citation>
    <scope>NUCLEOTIDE SEQUENCE [LARGE SCALE GENOMIC DNA]</scope>
    <source>
        <strain evidence="6">ATCC 51142 / BH68</strain>
    </source>
</reference>
<dbReference type="FunFam" id="3.10.105.10:FF:000006">
    <property type="entry name" value="Peptide ABC transporter substrate-binding protein"/>
    <property type="match status" value="1"/>
</dbReference>
<keyword evidence="2" id="KW-0813">Transport</keyword>
<dbReference type="CDD" id="cd08513">
    <property type="entry name" value="PBP2_thermophilic_Hb8_like"/>
    <property type="match status" value="1"/>
</dbReference>
<keyword evidence="6" id="KW-1185">Reference proteome</keyword>
<dbReference type="HOGENOM" id="CLU_017028_8_6_3"/>
<dbReference type="GO" id="GO:0043190">
    <property type="term" value="C:ATP-binding cassette (ABC) transporter complex"/>
    <property type="evidence" value="ECO:0007669"/>
    <property type="project" value="InterPro"/>
</dbReference>
<dbReference type="GO" id="GO:1904680">
    <property type="term" value="F:peptide transmembrane transporter activity"/>
    <property type="evidence" value="ECO:0007669"/>
    <property type="project" value="TreeGrafter"/>
</dbReference>
<accession>B1WYA4</accession>
<dbReference type="EMBL" id="CP000806">
    <property type="protein sequence ID" value="ACB52688.1"/>
    <property type="molecule type" value="Genomic_DNA"/>
</dbReference>
<dbReference type="Gene3D" id="3.10.105.10">
    <property type="entry name" value="Dipeptide-binding Protein, Domain 3"/>
    <property type="match status" value="1"/>
</dbReference>
<dbReference type="PIRSF" id="PIRSF002741">
    <property type="entry name" value="MppA"/>
    <property type="match status" value="1"/>
</dbReference>
<dbReference type="Pfam" id="PF00496">
    <property type="entry name" value="SBP_bac_5"/>
    <property type="match status" value="1"/>
</dbReference>
<dbReference type="GO" id="GO:0042597">
    <property type="term" value="C:periplasmic space"/>
    <property type="evidence" value="ECO:0007669"/>
    <property type="project" value="UniProtKB-ARBA"/>
</dbReference>
<dbReference type="STRING" id="43989.cce_3340"/>
<dbReference type="InterPro" id="IPR030678">
    <property type="entry name" value="Peptide/Ni-bd"/>
</dbReference>
<dbReference type="GO" id="GO:0015833">
    <property type="term" value="P:peptide transport"/>
    <property type="evidence" value="ECO:0007669"/>
    <property type="project" value="TreeGrafter"/>
</dbReference>
<dbReference type="PROSITE" id="PS51257">
    <property type="entry name" value="PROKAR_LIPOPROTEIN"/>
    <property type="match status" value="1"/>
</dbReference>
<feature type="domain" description="Solute-binding protein family 5" evidence="4">
    <location>
        <begin position="88"/>
        <end position="483"/>
    </location>
</feature>
<dbReference type="AlphaFoldDB" id="B1WYA4"/>
<name>B1WYA4_CROS5</name>
<dbReference type="PANTHER" id="PTHR30290">
    <property type="entry name" value="PERIPLASMIC BINDING COMPONENT OF ABC TRANSPORTER"/>
    <property type="match status" value="1"/>
</dbReference>
<dbReference type="KEGG" id="cyt:cce_3340"/>
<evidence type="ECO:0000256" key="3">
    <source>
        <dbReference type="ARBA" id="ARBA00022729"/>
    </source>
</evidence>
<evidence type="ECO:0000313" key="5">
    <source>
        <dbReference type="EMBL" id="ACB52688.1"/>
    </source>
</evidence>
<dbReference type="SUPFAM" id="SSF53850">
    <property type="entry name" value="Periplasmic binding protein-like II"/>
    <property type="match status" value="1"/>
</dbReference>
<evidence type="ECO:0000256" key="2">
    <source>
        <dbReference type="ARBA" id="ARBA00022448"/>
    </source>
</evidence>
<dbReference type="OrthoDB" id="9796817at2"/>